<proteinExistence type="predicted"/>
<evidence type="ECO:0000313" key="4">
    <source>
        <dbReference type="EMBL" id="HIU24652.1"/>
    </source>
</evidence>
<dbReference type="PANTHER" id="PTHR32329:SF4">
    <property type="entry name" value="ACTIVATOR OF 2-HYDROXYACYL-COA DEHYDRATASE"/>
    <property type="match status" value="1"/>
</dbReference>
<comment type="caution">
    <text evidence="4">The sequence shown here is derived from an EMBL/GenBank/DDBJ whole genome shotgun (WGS) entry which is preliminary data.</text>
</comment>
<keyword evidence="1" id="KW-0175">Coiled coil</keyword>
<dbReference type="SUPFAM" id="SSF53067">
    <property type="entry name" value="Actin-like ATPase domain"/>
    <property type="match status" value="2"/>
</dbReference>
<gene>
    <name evidence="4" type="ORF">IAD17_06995</name>
</gene>
<dbReference type="CDD" id="cd24035">
    <property type="entry name" value="ASKHA_NBD_O66634-like_rpt2"/>
    <property type="match status" value="1"/>
</dbReference>
<feature type="domain" description="ATPase BadF/BadG/BcrA/BcrD type" evidence="2">
    <location>
        <begin position="357"/>
        <end position="611"/>
    </location>
</feature>
<evidence type="ECO:0000313" key="5">
    <source>
        <dbReference type="Proteomes" id="UP000824078"/>
    </source>
</evidence>
<feature type="domain" description="DUF2229" evidence="3">
    <location>
        <begin position="706"/>
        <end position="940"/>
    </location>
</feature>
<name>A0A9D1L620_9ACTN</name>
<dbReference type="Gene3D" id="3.30.420.40">
    <property type="match status" value="4"/>
</dbReference>
<protein>
    <submittedName>
        <fullName evidence="4">2-hydroxyacyl-CoA dehydratase</fullName>
    </submittedName>
</protein>
<dbReference type="Pfam" id="PF01869">
    <property type="entry name" value="BcrAD_BadFG"/>
    <property type="match status" value="2"/>
</dbReference>
<dbReference type="PANTHER" id="PTHR32329">
    <property type="entry name" value="BIFUNCTIONAL PROTEIN [INCLUDES 2-HYDROXYACYL-COA DEHYDRATASE (N-TER) AND ITS ACTIVATOR DOMAIN (C_TERM)-RELATED"/>
    <property type="match status" value="1"/>
</dbReference>
<evidence type="ECO:0000259" key="3">
    <source>
        <dbReference type="Pfam" id="PF09989"/>
    </source>
</evidence>
<dbReference type="InterPro" id="IPR051805">
    <property type="entry name" value="Dehydratase_Activator_Redct"/>
</dbReference>
<dbReference type="EMBL" id="DVMQ01000018">
    <property type="protein sequence ID" value="HIU24652.1"/>
    <property type="molecule type" value="Genomic_DNA"/>
</dbReference>
<organism evidence="4 5">
    <name type="scientific">Candidatus Coprovicinus avistercoris</name>
    <dbReference type="NCBI Taxonomy" id="2840754"/>
    <lineage>
        <taxon>Bacteria</taxon>
        <taxon>Bacillati</taxon>
        <taxon>Actinomycetota</taxon>
        <taxon>Coriobacteriia</taxon>
        <taxon>Coriobacteriales</taxon>
        <taxon>Coriobacteriaceae</taxon>
        <taxon>Coriobacteriaceae incertae sedis</taxon>
        <taxon>Candidatus Coprovicinus</taxon>
    </lineage>
</organism>
<accession>A0A9D1L620</accession>
<feature type="coiled-coil region" evidence="1">
    <location>
        <begin position="1017"/>
        <end position="1048"/>
    </location>
</feature>
<dbReference type="Proteomes" id="UP000824078">
    <property type="component" value="Unassembled WGS sequence"/>
</dbReference>
<evidence type="ECO:0000256" key="1">
    <source>
        <dbReference type="SAM" id="Coils"/>
    </source>
</evidence>
<sequence length="1612" mass="177233">MTNHKLSNMEQSTAAHPLKLVADGAELKPANPVDFSHAHLRLGIDVGSTTVKLAVIDEANHLVYANYERHHTDVRATAKALFERARGVLGDAPMRVSITGSGGLLLAKWLDLEFVQEVIASKRAVETIIPQTDCAIELGGEDAKIIYFDNGIEQRMNGTCAGGTGAFIDQMATLLHTDASGLNELAKNATHIYPIASRCGVFAKSDVQPLLNEGAAPADVAASIFQSVANQTVSGLACGHPIRGYVAFLGGPLQYLSELRHRFYETLDLDEEHRIVPENAHLFVATGAALAGESDKIVTFASVIEALENLGDTQGSEVERLQPLFEDAEAYDEFKERHNAQVVPRGDLAGYKGRVFIGIDAGSTTMKAAMVGEDGQLLHTWYGSNNGDILGTARVIMDDFYDHIPEGCTIGHVTTTGYGEALLIEALRADSGEIETVAHLRGAKAFVPDVEFILDIGGQDMKCLQVRNGVIEHIMLNEACSSGCGSFIESFAKSMNMDVIEFAKEAVHARKPVDLGSRCTVFMNSRVKQAQKEGATVGDIAAGLSYSVIKNALFKVIKLRDFDEIGKYVVVQGGTFMSDATLRAFELLTGRDVIRPDIAGCMGAYGAALLARDRAGENGTSTLLSREEIDNLKVKHTNVHCGRCSNNCLLTINDFGGGHRFITGNRCEKGAGSKGRKTEAPNLFAFKNQLLFDRPVLDPDSAPRGTVGIPRALNMYENYPFWHAFFTELGFSVVLSDNSSKKTYEAGIESMPSESVCYPAKLSHGHIMNLLGKDPDFIWMPCIRWERQEDETAGNHYNCPIVMSYPQALGLNVDELANPSVEFIDEFIPYDKKRELKRRLYELVSVRREKDAAKGRGRFRGEHITRAEVDRAVNIAWEADLEFKRTMQEKGDETLAWIEEHHAHGIVLAGRPYHNDPEINHAIPELVNSFGFAVLTEDSVAHKMRPERPIRVVDQWMYHSRLYRAARFVATRNDLDLIQLNSFGCGLDALTTDQVQEILEASGKIYTVLKIDEVSNLGAARIRIRSLMAALNEQREELEEEAKAGRLHEAAPVDVRMADGSLEHVRPASEPGEDAQVPVYRESESAAWDKVEFTEAMREEGYTILCPQMAPIHFDLVEPIMHAYGYNMVLLPSVDHGAVEAGLKYVNNDICYPSILVTGQIMEAIESGKYDLSKTAVIISQTGGGCRATNYIALIRKALKDSGHPEIPVISLSVAKTLDEKNSGFDIKKPGLILRAVYALLYGDLIMQLLYRVRPYEAQEGSANALYDTFMARARDLLPTVERSGFYDFCRETVEAFDALPLVNDRSKPRVGVVGEILVKFHPTANNQVVQVIESEGCEANVPGLLDFFLFGMSNQINMKRELGTKFTSRLTHKAGIDLVQSMRRPIDKMLEASERFEPYEPIHELAEKAERVLSLCNTMGEGWLLTAEMIDLIEHGTPNIVCCSPFACLPNHVVGKSVIKRLRQMHPESNIVAVDYDPGASEVNQLNRIKLMISVAKENYRRLHEQQGGGKGLAEAFADDARSANELNAYGVDPNDGFRIENPADPTLHVVSPYVEEPFAAQEGAGTSCSAHGCGSGEEPALNLSDEQLARIEAAKRAAAERASGVVNSKK</sequence>
<dbReference type="InterPro" id="IPR002731">
    <property type="entry name" value="ATPase_BadF"/>
</dbReference>
<dbReference type="Pfam" id="PF09989">
    <property type="entry name" value="DUF2229"/>
    <property type="match status" value="1"/>
</dbReference>
<reference evidence="4" key="1">
    <citation type="submission" date="2020-10" db="EMBL/GenBank/DDBJ databases">
        <authorList>
            <person name="Gilroy R."/>
        </authorList>
    </citation>
    <scope>NUCLEOTIDE SEQUENCE</scope>
    <source>
        <strain evidence="4">ChiHjej12B11-29160</strain>
    </source>
</reference>
<reference evidence="4" key="2">
    <citation type="journal article" date="2021" name="PeerJ">
        <title>Extensive microbial diversity within the chicken gut microbiome revealed by metagenomics and culture.</title>
        <authorList>
            <person name="Gilroy R."/>
            <person name="Ravi A."/>
            <person name="Getino M."/>
            <person name="Pursley I."/>
            <person name="Horton D.L."/>
            <person name="Alikhan N.F."/>
            <person name="Baker D."/>
            <person name="Gharbi K."/>
            <person name="Hall N."/>
            <person name="Watson M."/>
            <person name="Adriaenssens E.M."/>
            <person name="Foster-Nyarko E."/>
            <person name="Jarju S."/>
            <person name="Secka A."/>
            <person name="Antonio M."/>
            <person name="Oren A."/>
            <person name="Chaudhuri R.R."/>
            <person name="La Ragione R."/>
            <person name="Hildebrand F."/>
            <person name="Pallen M.J."/>
        </authorList>
    </citation>
    <scope>NUCLEOTIDE SEQUENCE</scope>
    <source>
        <strain evidence="4">ChiHjej12B11-29160</strain>
    </source>
</reference>
<dbReference type="CDD" id="cd24034">
    <property type="entry name" value="ASKHA_NBD_O66634-like_rpt1"/>
    <property type="match status" value="1"/>
</dbReference>
<feature type="domain" description="ATPase BadF/BadG/BcrA/BcrD type" evidence="2">
    <location>
        <begin position="42"/>
        <end position="254"/>
    </location>
</feature>
<dbReference type="InterPro" id="IPR018709">
    <property type="entry name" value="CoA_activase_DUF2229"/>
</dbReference>
<dbReference type="InterPro" id="IPR043129">
    <property type="entry name" value="ATPase_NBD"/>
</dbReference>
<evidence type="ECO:0000259" key="2">
    <source>
        <dbReference type="Pfam" id="PF01869"/>
    </source>
</evidence>